<accession>W0EAM3</accession>
<evidence type="ECO:0000256" key="1">
    <source>
        <dbReference type="ARBA" id="ARBA00022741"/>
    </source>
</evidence>
<evidence type="ECO:0000313" key="4">
    <source>
        <dbReference type="EMBL" id="AHF06111.1"/>
    </source>
</evidence>
<dbReference type="GO" id="GO:0005524">
    <property type="term" value="F:ATP binding"/>
    <property type="evidence" value="ECO:0007669"/>
    <property type="project" value="UniProtKB-KW"/>
</dbReference>
<reference evidence="4 5" key="1">
    <citation type="submission" date="2013-12" db="EMBL/GenBank/DDBJ databases">
        <authorList>
            <consortium name="DOE Joint Genome Institute"/>
            <person name="Smidt H."/>
            <person name="Huntemann M."/>
            <person name="Han J."/>
            <person name="Chen A."/>
            <person name="Kyrpides N."/>
            <person name="Mavromatis K."/>
            <person name="Markowitz V."/>
            <person name="Palaniappan K."/>
            <person name="Ivanova N."/>
            <person name="Schaumberg A."/>
            <person name="Pati A."/>
            <person name="Liolios K."/>
            <person name="Nordberg H.P."/>
            <person name="Cantor M.N."/>
            <person name="Hua S.X."/>
            <person name="Woyke T."/>
        </authorList>
    </citation>
    <scope>NUCLEOTIDE SEQUENCE [LARGE SCALE GENOMIC DNA]</scope>
    <source>
        <strain evidence="5">DSM 15288</strain>
    </source>
</reference>
<dbReference type="SMART" id="SM00382">
    <property type="entry name" value="AAA"/>
    <property type="match status" value="1"/>
</dbReference>
<dbReference type="GO" id="GO:0016887">
    <property type="term" value="F:ATP hydrolysis activity"/>
    <property type="evidence" value="ECO:0007669"/>
    <property type="project" value="InterPro"/>
</dbReference>
<dbReference type="OrthoDB" id="9804819at2"/>
<dbReference type="SUPFAM" id="SSF52540">
    <property type="entry name" value="P-loop containing nucleoside triphosphate hydrolases"/>
    <property type="match status" value="1"/>
</dbReference>
<keyword evidence="1" id="KW-0547">Nucleotide-binding</keyword>
<dbReference type="KEGG" id="dmt:DESME_02830"/>
<dbReference type="InterPro" id="IPR003593">
    <property type="entry name" value="AAA+_ATPase"/>
</dbReference>
<proteinExistence type="predicted"/>
<feature type="domain" description="ABC transporter" evidence="3">
    <location>
        <begin position="7"/>
        <end position="234"/>
    </location>
</feature>
<dbReference type="HOGENOM" id="CLU_000604_1_2_9"/>
<evidence type="ECO:0000256" key="2">
    <source>
        <dbReference type="ARBA" id="ARBA00022840"/>
    </source>
</evidence>
<gene>
    <name evidence="4" type="ORF">DESME_02830</name>
</gene>
<dbReference type="eggNOG" id="COG1131">
    <property type="taxonomic scope" value="Bacteria"/>
</dbReference>
<organism evidence="4 5">
    <name type="scientific">Desulfitobacterium metallireducens DSM 15288</name>
    <dbReference type="NCBI Taxonomy" id="871968"/>
    <lineage>
        <taxon>Bacteria</taxon>
        <taxon>Bacillati</taxon>
        <taxon>Bacillota</taxon>
        <taxon>Clostridia</taxon>
        <taxon>Eubacteriales</taxon>
        <taxon>Desulfitobacteriaceae</taxon>
        <taxon>Desulfitobacterium</taxon>
    </lineage>
</organism>
<dbReference type="InterPro" id="IPR003439">
    <property type="entry name" value="ABC_transporter-like_ATP-bd"/>
</dbReference>
<evidence type="ECO:0000259" key="3">
    <source>
        <dbReference type="PROSITE" id="PS50893"/>
    </source>
</evidence>
<name>W0EAM3_9FIRM</name>
<dbReference type="InterPro" id="IPR017871">
    <property type="entry name" value="ABC_transporter-like_CS"/>
</dbReference>
<sequence>MKEENCIVLKDVNKDFGKKHILKDINLQIPSGHIYGLLGPSGCGKTTMVKIMAGILEPTSGEAYVLGERMPKLNLMKKIGYMAQGDALYTALTAAENLQFFGAMYGMSKAQIKKRSAEVMELVNLLDHLNKPVQSYSGGMKRRLSLAIAILHNPPILILDEPTVGIDPVLRKSIWQELNKLADQGVTILVTTHVMDEADKCHNLAMMREGRLIAKGTSVELQEKIGVHSLEEAFIYYGGNQYEG</sequence>
<dbReference type="Proteomes" id="UP000010847">
    <property type="component" value="Chromosome"/>
</dbReference>
<dbReference type="Pfam" id="PF00005">
    <property type="entry name" value="ABC_tran"/>
    <property type="match status" value="1"/>
</dbReference>
<dbReference type="PANTHER" id="PTHR43038:SF3">
    <property type="entry name" value="ABC TRANSPORTER G FAMILY MEMBER 20 ISOFORM X1"/>
    <property type="match status" value="1"/>
</dbReference>
<protein>
    <submittedName>
        <fullName evidence="4">ABC transporter ATP-binding protein</fullName>
    </submittedName>
</protein>
<dbReference type="PROSITE" id="PS50893">
    <property type="entry name" value="ABC_TRANSPORTER_2"/>
    <property type="match status" value="1"/>
</dbReference>
<evidence type="ECO:0000313" key="5">
    <source>
        <dbReference type="Proteomes" id="UP000010847"/>
    </source>
</evidence>
<dbReference type="RefSeq" id="WP_006717429.1">
    <property type="nucleotide sequence ID" value="NZ_CP007032.1"/>
</dbReference>
<dbReference type="EMBL" id="CP007032">
    <property type="protein sequence ID" value="AHF06111.1"/>
    <property type="molecule type" value="Genomic_DNA"/>
</dbReference>
<dbReference type="PROSITE" id="PS00211">
    <property type="entry name" value="ABC_TRANSPORTER_1"/>
    <property type="match status" value="1"/>
</dbReference>
<dbReference type="Gene3D" id="3.40.50.300">
    <property type="entry name" value="P-loop containing nucleotide triphosphate hydrolases"/>
    <property type="match status" value="1"/>
</dbReference>
<dbReference type="PANTHER" id="PTHR43038">
    <property type="entry name" value="ATP-BINDING CASSETTE, SUB-FAMILY H, MEMBER 1"/>
    <property type="match status" value="1"/>
</dbReference>
<keyword evidence="2 4" id="KW-0067">ATP-binding</keyword>
<dbReference type="AlphaFoldDB" id="W0EAM3"/>
<keyword evidence="5" id="KW-1185">Reference proteome</keyword>
<dbReference type="InterPro" id="IPR027417">
    <property type="entry name" value="P-loop_NTPase"/>
</dbReference>
<dbReference type="STRING" id="871968.DESME_02830"/>